<evidence type="ECO:0000256" key="1">
    <source>
        <dbReference type="SAM" id="Phobius"/>
    </source>
</evidence>
<feature type="transmembrane region" description="Helical" evidence="1">
    <location>
        <begin position="6"/>
        <end position="27"/>
    </location>
</feature>
<keyword evidence="1" id="KW-1133">Transmembrane helix</keyword>
<gene>
    <name evidence="2" type="ORF">BSZ36_02450</name>
</gene>
<dbReference type="Proteomes" id="UP000216446">
    <property type="component" value="Unassembled WGS sequence"/>
</dbReference>
<dbReference type="OrthoDB" id="1496295at2"/>
<evidence type="ECO:0000313" key="2">
    <source>
        <dbReference type="EMBL" id="OZC01944.1"/>
    </source>
</evidence>
<reference evidence="2 3" key="1">
    <citation type="submission" date="2016-11" db="EMBL/GenBank/DDBJ databases">
        <title>Study of marine rhodopsin-containing bacteria.</title>
        <authorList>
            <person name="Yoshizawa S."/>
            <person name="Kumagai Y."/>
            <person name="Kogure K."/>
        </authorList>
    </citation>
    <scope>NUCLEOTIDE SEQUENCE [LARGE SCALE GENOMIC DNA]</scope>
    <source>
        <strain evidence="2 3">SG-29</strain>
    </source>
</reference>
<evidence type="ECO:0000313" key="3">
    <source>
        <dbReference type="Proteomes" id="UP000216446"/>
    </source>
</evidence>
<dbReference type="AlphaFoldDB" id="A0A259TWI5"/>
<proteinExistence type="predicted"/>
<accession>A0A259TWI5</accession>
<sequence>MGQQQLLLLVLGIVIVGLAVVVGIQAFGENQQKSNIDAMTNDGIRIASDAQAWALKPQAFGGGEGNFCSNGAADDDTPITLALLGVDATNVNGTYTLANTACTGITITGASGSSDAEVVVTVVGTDADDISTAVFPDGQ</sequence>
<keyword evidence="1" id="KW-0472">Membrane</keyword>
<dbReference type="InParanoid" id="A0A259TWI5"/>
<protein>
    <recommendedName>
        <fullName evidence="4">Type 4 fimbrial biogenesis protein PilX N-terminal domain-containing protein</fullName>
    </recommendedName>
</protein>
<name>A0A259TWI5_9BACT</name>
<dbReference type="RefSeq" id="WP_094545663.1">
    <property type="nucleotide sequence ID" value="NZ_MQWB01000001.1"/>
</dbReference>
<comment type="caution">
    <text evidence="2">The sequence shown here is derived from an EMBL/GenBank/DDBJ whole genome shotgun (WGS) entry which is preliminary data.</text>
</comment>
<dbReference type="EMBL" id="MQWB01000001">
    <property type="protein sequence ID" value="OZC01944.1"/>
    <property type="molecule type" value="Genomic_DNA"/>
</dbReference>
<organism evidence="2 3">
    <name type="scientific">Rubricoccus marinus</name>
    <dbReference type="NCBI Taxonomy" id="716817"/>
    <lineage>
        <taxon>Bacteria</taxon>
        <taxon>Pseudomonadati</taxon>
        <taxon>Rhodothermota</taxon>
        <taxon>Rhodothermia</taxon>
        <taxon>Rhodothermales</taxon>
        <taxon>Rubricoccaceae</taxon>
        <taxon>Rubricoccus</taxon>
    </lineage>
</organism>
<keyword evidence="1" id="KW-0812">Transmembrane</keyword>
<keyword evidence="3" id="KW-1185">Reference proteome</keyword>
<evidence type="ECO:0008006" key="4">
    <source>
        <dbReference type="Google" id="ProtNLM"/>
    </source>
</evidence>